<dbReference type="PANTHER" id="PTHR43793">
    <property type="entry name" value="FAD SYNTHASE"/>
    <property type="match status" value="1"/>
</dbReference>
<dbReference type="AlphaFoldDB" id="A0A8S3YS02"/>
<evidence type="ECO:0000313" key="6">
    <source>
        <dbReference type="EMBL" id="CAG5118215.1"/>
    </source>
</evidence>
<evidence type="ECO:0000256" key="2">
    <source>
        <dbReference type="ARBA" id="ARBA00022695"/>
    </source>
</evidence>
<dbReference type="GO" id="GO:0016020">
    <property type="term" value="C:membrane"/>
    <property type="evidence" value="ECO:0007669"/>
    <property type="project" value="InterPro"/>
</dbReference>
<keyword evidence="4" id="KW-1133">Transmembrane helix</keyword>
<sequence>MDIRRLVIVAFTAVSMLMRLVELFLFFLVECYDSYMYSPLQAALWPVVTKVPRTVVINGKPRTVFTANIVSWSRTLLVVPIAVALKHRCYWTGFWCVVLHDFLDHLDGIVAKAQRQMFGDIDDPVLGGFMDAFCDKIVNVLTLWSVLLVTDFTNMSWLQTVVFVFPCVVVIGYEFTLGVVRVQDFFMAYYLRKFKKTDLISTKTGTAAVMEGKLKEKLESVGLAALCLAQAHPVAIASLSGSLGICCLLLSIRLAHSSLVSKLNARAPQIRSQAHASDDEDEMKDENIRCKTSNDFASRGTQTNFSSHLSDNSESLQNVHDHEKRESHEMFSLLPRCKSLNDTSLQLIAERVYTVGCFDLFHYGHVQLLKQMRTFGKKVIVGVHDSRSIYQLKQKVPVDSTVTRMRNVKQYADEVFCVAGTDPSPFLDSIFDKSNHKSSAIYIRGDDMPQFPARSLCESLMTVKFLPYTTGISSTKLRKDLFNSSYYSATLHDGLDNMMLY</sequence>
<reference evidence="6" key="1">
    <citation type="submission" date="2021-04" db="EMBL/GenBank/DDBJ databases">
        <authorList>
            <consortium name="Molecular Ecology Group"/>
        </authorList>
    </citation>
    <scope>NUCLEOTIDE SEQUENCE</scope>
</reference>
<evidence type="ECO:0000256" key="1">
    <source>
        <dbReference type="ARBA" id="ARBA00022679"/>
    </source>
</evidence>
<feature type="compositionally biased region" description="Polar residues" evidence="3">
    <location>
        <begin position="297"/>
        <end position="318"/>
    </location>
</feature>
<feature type="domain" description="Cytidyltransferase-like" evidence="5">
    <location>
        <begin position="353"/>
        <end position="478"/>
    </location>
</feature>
<keyword evidence="2" id="KW-0548">Nucleotidyltransferase</keyword>
<evidence type="ECO:0000313" key="7">
    <source>
        <dbReference type="Proteomes" id="UP000678393"/>
    </source>
</evidence>
<keyword evidence="1" id="KW-0808">Transferase</keyword>
<keyword evidence="4" id="KW-0812">Transmembrane</keyword>
<dbReference type="InterPro" id="IPR000462">
    <property type="entry name" value="CDP-OH_P_trans"/>
</dbReference>
<organism evidence="6 7">
    <name type="scientific">Candidula unifasciata</name>
    <dbReference type="NCBI Taxonomy" id="100452"/>
    <lineage>
        <taxon>Eukaryota</taxon>
        <taxon>Metazoa</taxon>
        <taxon>Spiralia</taxon>
        <taxon>Lophotrochozoa</taxon>
        <taxon>Mollusca</taxon>
        <taxon>Gastropoda</taxon>
        <taxon>Heterobranchia</taxon>
        <taxon>Euthyneura</taxon>
        <taxon>Panpulmonata</taxon>
        <taxon>Eupulmonata</taxon>
        <taxon>Stylommatophora</taxon>
        <taxon>Helicina</taxon>
        <taxon>Helicoidea</taxon>
        <taxon>Geomitridae</taxon>
        <taxon>Candidula</taxon>
    </lineage>
</organism>
<dbReference type="EMBL" id="CAJHNH020000514">
    <property type="protein sequence ID" value="CAG5118215.1"/>
    <property type="molecule type" value="Genomic_DNA"/>
</dbReference>
<gene>
    <name evidence="6" type="ORF">CUNI_LOCUS3773</name>
</gene>
<keyword evidence="4" id="KW-0472">Membrane</keyword>
<dbReference type="Pfam" id="PF01066">
    <property type="entry name" value="CDP-OH_P_transf"/>
    <property type="match status" value="1"/>
</dbReference>
<evidence type="ECO:0000256" key="4">
    <source>
        <dbReference type="SAM" id="Phobius"/>
    </source>
</evidence>
<dbReference type="InterPro" id="IPR014729">
    <property type="entry name" value="Rossmann-like_a/b/a_fold"/>
</dbReference>
<name>A0A8S3YS02_9EUPU</name>
<feature type="transmembrane region" description="Helical" evidence="4">
    <location>
        <begin position="157"/>
        <end position="180"/>
    </location>
</feature>
<dbReference type="Gene3D" id="3.40.50.620">
    <property type="entry name" value="HUPs"/>
    <property type="match status" value="1"/>
</dbReference>
<dbReference type="GO" id="GO:0008654">
    <property type="term" value="P:phospholipid biosynthetic process"/>
    <property type="evidence" value="ECO:0007669"/>
    <property type="project" value="InterPro"/>
</dbReference>
<dbReference type="GO" id="GO:0016780">
    <property type="term" value="F:phosphotransferase activity, for other substituted phosphate groups"/>
    <property type="evidence" value="ECO:0007669"/>
    <property type="project" value="InterPro"/>
</dbReference>
<dbReference type="PANTHER" id="PTHR43793:SF1">
    <property type="entry name" value="FAD SYNTHASE"/>
    <property type="match status" value="1"/>
</dbReference>
<feature type="region of interest" description="Disordered" evidence="3">
    <location>
        <begin position="297"/>
        <end position="320"/>
    </location>
</feature>
<accession>A0A8S3YS02</accession>
<proteinExistence type="predicted"/>
<evidence type="ECO:0000259" key="5">
    <source>
        <dbReference type="Pfam" id="PF01467"/>
    </source>
</evidence>
<comment type="caution">
    <text evidence="6">The sequence shown here is derived from an EMBL/GenBank/DDBJ whole genome shotgun (WGS) entry which is preliminary data.</text>
</comment>
<dbReference type="OrthoDB" id="40021at2759"/>
<feature type="transmembrane region" description="Helical" evidence="4">
    <location>
        <begin position="7"/>
        <end position="29"/>
    </location>
</feature>
<dbReference type="InterPro" id="IPR004821">
    <property type="entry name" value="Cyt_trans-like"/>
</dbReference>
<evidence type="ECO:0000256" key="3">
    <source>
        <dbReference type="SAM" id="MobiDB-lite"/>
    </source>
</evidence>
<dbReference type="Pfam" id="PF01467">
    <property type="entry name" value="CTP_transf_like"/>
    <property type="match status" value="1"/>
</dbReference>
<protein>
    <recommendedName>
        <fullName evidence="5">Cytidyltransferase-like domain-containing protein</fullName>
    </recommendedName>
</protein>
<dbReference type="GO" id="GO:0016779">
    <property type="term" value="F:nucleotidyltransferase activity"/>
    <property type="evidence" value="ECO:0007669"/>
    <property type="project" value="UniProtKB-KW"/>
</dbReference>
<dbReference type="SUPFAM" id="SSF52374">
    <property type="entry name" value="Nucleotidylyl transferase"/>
    <property type="match status" value="1"/>
</dbReference>
<dbReference type="NCBIfam" id="TIGR00125">
    <property type="entry name" value="cyt_tran_rel"/>
    <property type="match status" value="1"/>
</dbReference>
<dbReference type="Proteomes" id="UP000678393">
    <property type="component" value="Unassembled WGS sequence"/>
</dbReference>
<dbReference type="InterPro" id="IPR043130">
    <property type="entry name" value="CDP-OH_PTrfase_TM_dom"/>
</dbReference>
<dbReference type="Gene3D" id="1.20.120.1760">
    <property type="match status" value="1"/>
</dbReference>
<dbReference type="InterPro" id="IPR050385">
    <property type="entry name" value="Archaeal_FAD_synthase"/>
</dbReference>
<keyword evidence="7" id="KW-1185">Reference proteome</keyword>